<dbReference type="KEGG" id="nsp:BMF81_01523"/>
<evidence type="ECO:0000313" key="1">
    <source>
        <dbReference type="EMBL" id="AVZ30193.1"/>
    </source>
</evidence>
<dbReference type="RefSeq" id="WP_107806144.1">
    <property type="nucleotide sequence ID" value="NZ_CAWNZE010000001.1"/>
</dbReference>
<evidence type="ECO:0008006" key="3">
    <source>
        <dbReference type="Google" id="ProtNLM"/>
    </source>
</evidence>
<evidence type="ECO:0000313" key="2">
    <source>
        <dbReference type="Proteomes" id="UP000244056"/>
    </source>
</evidence>
<reference evidence="1 2" key="1">
    <citation type="submission" date="2017-03" db="EMBL/GenBank/DDBJ databases">
        <title>Comparative genomics of the toxic Baltic Sea cyanobacteria Nodularia spumigena UHCC 0039 and its response on varying salinity.</title>
        <authorList>
            <person name="Teikari J.E."/>
        </authorList>
    </citation>
    <scope>NUCLEOTIDE SEQUENCE [LARGE SCALE GENOMIC DNA]</scope>
    <source>
        <strain evidence="1 2">UHCC 0039</strain>
    </source>
</reference>
<dbReference type="InterPro" id="IPR011990">
    <property type="entry name" value="TPR-like_helical_dom_sf"/>
</dbReference>
<proteinExistence type="predicted"/>
<dbReference type="AlphaFoldDB" id="A0A2S0Q701"/>
<accession>A0A2S0Q701</accession>
<name>A0A2S0Q701_NODSP</name>
<dbReference type="Proteomes" id="UP000244056">
    <property type="component" value="Chromosome"/>
</dbReference>
<dbReference type="Gene3D" id="1.25.40.10">
    <property type="entry name" value="Tetratricopeptide repeat domain"/>
    <property type="match status" value="1"/>
</dbReference>
<dbReference type="EMBL" id="CP020114">
    <property type="protein sequence ID" value="AVZ30193.1"/>
    <property type="molecule type" value="Genomic_DNA"/>
</dbReference>
<organism evidence="1 2">
    <name type="scientific">Nodularia spumigena UHCC 0039</name>
    <dbReference type="NCBI Taxonomy" id="1914872"/>
    <lineage>
        <taxon>Bacteria</taxon>
        <taxon>Bacillati</taxon>
        <taxon>Cyanobacteriota</taxon>
        <taxon>Cyanophyceae</taxon>
        <taxon>Nostocales</taxon>
        <taxon>Nodulariaceae</taxon>
        <taxon>Nodularia</taxon>
    </lineage>
</organism>
<dbReference type="GeneID" id="78016870"/>
<protein>
    <recommendedName>
        <fullName evidence="3">Tetratricopeptide repeat protein</fullName>
    </recommendedName>
</protein>
<sequence length="593" mass="69793">MLQHLVRWVNAISRLIMGVGVIELFHKFASSKSAIQQAQKLAQKHEYIEALHKGEAVIDEWYIYKSTIKRLFRRWIKEDLIRDLKKHLAVWEPLAKREYEAALDRTWWLAKEGRFQEAIILFEPVVQKFYQPQGQKLLHKLSQIIEGKHCFNLGLWAEKAGNFKIAEEHYQNAATISPEWKNECCIRLSIIAIKNEQWGTAIRYLAGINTQNAAYIRGFAYAKQGDWQKAQTEWEFVSHQVVQSWRKNFQQQGSDRLLHLAKREIQTLVDSGNLSQAEVASRKFLQEYGDDPIVRDNLDKNILPRWEIALWREQNWQKIAQVTERRWLDEWNINALHNWALASYYHAMLNPNELDNLIIAWSTAIANLHINPSLQHLPWLGETPINWQEIRLKLQQRLENFLKTLEDSNSEEYTRLFTLYRLEVKALDLMGNPPISGLRVRGLFITPGYYQRDRQKLNVNLLPGKLWALYTKWWQSVLACMEGDTFTAMQIRPKREPSSQAEIYAQKFVAYHEGCYYLDIQPGGYPRWRSAVAPLRLAKAEISDQSEWRENIENLCQKQYQAISWNLSECQDFAQFWYDLIASPTAKNYLEQP</sequence>
<dbReference type="SUPFAM" id="SSF48452">
    <property type="entry name" value="TPR-like"/>
    <property type="match status" value="1"/>
</dbReference>
<gene>
    <name evidence="1" type="ORF">BMF81_01523</name>
</gene>